<dbReference type="SUPFAM" id="SSF53756">
    <property type="entry name" value="UDP-Glycosyltransferase/glycogen phosphorylase"/>
    <property type="match status" value="1"/>
</dbReference>
<dbReference type="Gene3D" id="3.40.50.2000">
    <property type="entry name" value="Glycogen Phosphorylase B"/>
    <property type="match status" value="1"/>
</dbReference>
<evidence type="ECO:0000256" key="3">
    <source>
        <dbReference type="ARBA" id="ARBA00022679"/>
    </source>
</evidence>
<organism evidence="4 5">
    <name type="scientific">Rosa chinensis</name>
    <name type="common">China rose</name>
    <dbReference type="NCBI Taxonomy" id="74649"/>
    <lineage>
        <taxon>Eukaryota</taxon>
        <taxon>Viridiplantae</taxon>
        <taxon>Streptophyta</taxon>
        <taxon>Embryophyta</taxon>
        <taxon>Tracheophyta</taxon>
        <taxon>Spermatophyta</taxon>
        <taxon>Magnoliopsida</taxon>
        <taxon>eudicotyledons</taxon>
        <taxon>Gunneridae</taxon>
        <taxon>Pentapetalae</taxon>
        <taxon>rosids</taxon>
        <taxon>fabids</taxon>
        <taxon>Rosales</taxon>
        <taxon>Rosaceae</taxon>
        <taxon>Rosoideae</taxon>
        <taxon>Rosoideae incertae sedis</taxon>
        <taxon>Rosa</taxon>
    </lineage>
</organism>
<accession>A0A2P6S0N8</accession>
<dbReference type="Pfam" id="PF00201">
    <property type="entry name" value="UDPGT"/>
    <property type="match status" value="1"/>
</dbReference>
<evidence type="ECO:0000256" key="1">
    <source>
        <dbReference type="ARBA" id="ARBA00009995"/>
    </source>
</evidence>
<dbReference type="Proteomes" id="UP000238479">
    <property type="component" value="Chromosome 2"/>
</dbReference>
<name>A0A2P6S0N8_ROSCH</name>
<gene>
    <name evidence="4" type="ORF">RchiOBHm_Chr2g0153251</name>
</gene>
<proteinExistence type="inferred from homology"/>
<protein>
    <submittedName>
        <fullName evidence="4">Putative flavonol 3-O-glucosyltransferase</fullName>
        <ecNumber evidence="4">2.4.1.91</ecNumber>
    </submittedName>
</protein>
<dbReference type="AlphaFoldDB" id="A0A2P6S0N8"/>
<keyword evidence="5" id="KW-1185">Reference proteome</keyword>
<reference evidence="4 5" key="1">
    <citation type="journal article" date="2018" name="Nat. Genet.">
        <title>The Rosa genome provides new insights in the design of modern roses.</title>
        <authorList>
            <person name="Bendahmane M."/>
        </authorList>
    </citation>
    <scope>NUCLEOTIDE SEQUENCE [LARGE SCALE GENOMIC DNA]</scope>
    <source>
        <strain evidence="5">cv. Old Blush</strain>
    </source>
</reference>
<dbReference type="EMBL" id="PDCK01000040">
    <property type="protein sequence ID" value="PRQ52233.1"/>
    <property type="molecule type" value="Genomic_DNA"/>
</dbReference>
<comment type="caution">
    <text evidence="4">The sequence shown here is derived from an EMBL/GenBank/DDBJ whole genome shotgun (WGS) entry which is preliminary data.</text>
</comment>
<keyword evidence="3 4" id="KW-0808">Transferase</keyword>
<sequence>MLFYLMPRSLPYVGPLLNLNSNESRWKQKYDTLKWLDDQPPLFVVFLCFRSMGSFGEDQVKEIAHALEHAGHQFLLSLCQSSPTGRISSPSDYDDHTGVLPKGRTIGIGKVIGWAPQVAILAHPSVRGFVSHCGWNSTLESLWQGVPISTWPLYAKQLLNVFQLVKEL</sequence>
<dbReference type="CDD" id="cd03784">
    <property type="entry name" value="GT1_Gtf-like"/>
    <property type="match status" value="1"/>
</dbReference>
<dbReference type="OMA" id="LESIWFN"/>
<dbReference type="EC" id="2.4.1.91" evidence="4"/>
<evidence type="ECO:0000313" key="4">
    <source>
        <dbReference type="EMBL" id="PRQ52233.1"/>
    </source>
</evidence>
<dbReference type="FunFam" id="3.40.50.2000:FF:000056">
    <property type="entry name" value="Glycosyltransferase"/>
    <property type="match status" value="1"/>
</dbReference>
<keyword evidence="2 4" id="KW-0328">Glycosyltransferase</keyword>
<evidence type="ECO:0000256" key="2">
    <source>
        <dbReference type="ARBA" id="ARBA00022676"/>
    </source>
</evidence>
<comment type="similarity">
    <text evidence="1">Belongs to the UDP-glycosyltransferase family.</text>
</comment>
<dbReference type="PANTHER" id="PTHR48048">
    <property type="entry name" value="GLYCOSYLTRANSFERASE"/>
    <property type="match status" value="1"/>
</dbReference>
<evidence type="ECO:0000313" key="5">
    <source>
        <dbReference type="Proteomes" id="UP000238479"/>
    </source>
</evidence>
<dbReference type="InterPro" id="IPR050481">
    <property type="entry name" value="UDP-glycosyltransf_plant"/>
</dbReference>
<dbReference type="PANTHER" id="PTHR48048:SF45">
    <property type="entry name" value="GLYCOSYLTRANSFERASE"/>
    <property type="match status" value="1"/>
</dbReference>
<dbReference type="InterPro" id="IPR002213">
    <property type="entry name" value="UDP_glucos_trans"/>
</dbReference>
<dbReference type="Gramene" id="PRQ52233">
    <property type="protein sequence ID" value="PRQ52233"/>
    <property type="gene ID" value="RchiOBHm_Chr2g0153251"/>
</dbReference>
<dbReference type="GO" id="GO:0047893">
    <property type="term" value="F:flavonol 3-O-glucosyltransferase activity"/>
    <property type="evidence" value="ECO:0007669"/>
    <property type="project" value="UniProtKB-EC"/>
</dbReference>